<keyword evidence="1" id="KW-1133">Transmembrane helix</keyword>
<keyword evidence="1" id="KW-0812">Transmembrane</keyword>
<dbReference type="EMBL" id="MH552500">
    <property type="protein sequence ID" value="AXF52143.1"/>
    <property type="molecule type" value="Genomic_DNA"/>
</dbReference>
<name>A0A345BNX2_9CAUD</name>
<evidence type="ECO:0000313" key="3">
    <source>
        <dbReference type="Proteomes" id="UP000257457"/>
    </source>
</evidence>
<keyword evidence="1" id="KW-0472">Membrane</keyword>
<sequence>MININIRFITFFYLIYFCNIMIINIFSLVLFIIIMLQIVLLLFVIFFIFSSHSLLYIFRKIIFILFTSLFRYFPNIESTRHTLIHIILFSINSISICCCSISIFY</sequence>
<accession>A0A345BNX2</accession>
<evidence type="ECO:0000313" key="2">
    <source>
        <dbReference type="EMBL" id="AXF52143.1"/>
    </source>
</evidence>
<dbReference type="Proteomes" id="UP000257457">
    <property type="component" value="Segment"/>
</dbReference>
<evidence type="ECO:0000256" key="1">
    <source>
        <dbReference type="SAM" id="Phobius"/>
    </source>
</evidence>
<protein>
    <submittedName>
        <fullName evidence="2">Uncharacterized protein</fullName>
    </submittedName>
</protein>
<keyword evidence="3" id="KW-1185">Reference proteome</keyword>
<reference evidence="2 3" key="1">
    <citation type="submission" date="2018-06" db="EMBL/GenBank/DDBJ databases">
        <title>Uncovering a Universe of Circular DNA Viruses in Animal Metagenomes.</title>
        <authorList>
            <person name="Tisza M."/>
            <person name="Buck C."/>
            <person name="Pastrana D."/>
            <person name="Welch N."/>
            <person name="Peretti A."/>
        </authorList>
    </citation>
    <scope>NUCLEOTIDE SEQUENCE [LARGE SCALE GENOMIC DNA]</scope>
    <source>
        <strain evidence="2">Ctcc615</strain>
    </source>
</reference>
<dbReference type="GeneID" id="65114756"/>
<organism evidence="2 3">
    <name type="scientific">crAssphage sp. isolate ctcc615</name>
    <dbReference type="NCBI Taxonomy" id="2989853"/>
    <lineage>
        <taxon>Viruses</taxon>
        <taxon>Duplodnaviria</taxon>
        <taxon>Heunggongvirae</taxon>
        <taxon>Uroviricota</taxon>
        <taxon>Caudoviricetes</taxon>
        <taxon>Crassvirales</taxon>
        <taxon>Intestiviridae</taxon>
        <taxon>Obtuvirinae</taxon>
        <taxon>Wotdevirus</taxon>
        <taxon>Wotdevirus murinus</taxon>
    </lineage>
</organism>
<dbReference type="RefSeq" id="YP_010097094.1">
    <property type="nucleotide sequence ID" value="NC_055756.1"/>
</dbReference>
<proteinExistence type="predicted"/>
<feature type="transmembrane region" description="Helical" evidence="1">
    <location>
        <begin position="6"/>
        <end position="23"/>
    </location>
</feature>
<feature type="transmembrane region" description="Helical" evidence="1">
    <location>
        <begin position="85"/>
        <end position="104"/>
    </location>
</feature>